<dbReference type="SUPFAM" id="SSF52799">
    <property type="entry name" value="(Phosphotyrosine protein) phosphatases II"/>
    <property type="match status" value="1"/>
</dbReference>
<dbReference type="Gene3D" id="3.90.190.10">
    <property type="entry name" value="Protein tyrosine phosphatase superfamily"/>
    <property type="match status" value="1"/>
</dbReference>
<dbReference type="Proteomes" id="UP000245916">
    <property type="component" value="Unassembled WGS sequence"/>
</dbReference>
<dbReference type="InterPro" id="IPR057023">
    <property type="entry name" value="PTP-SAK"/>
</dbReference>
<keyword evidence="2" id="KW-0479">Metal-binding</keyword>
<keyword evidence="5" id="KW-1185">Reference proteome</keyword>
<dbReference type="Pfam" id="PF03747">
    <property type="entry name" value="ADP_ribosyl_GH"/>
    <property type="match status" value="1"/>
</dbReference>
<feature type="binding site" evidence="2">
    <location>
        <position position="245"/>
    </location>
    <ligand>
        <name>Mg(2+)</name>
        <dbReference type="ChEBI" id="CHEBI:18420"/>
        <label>1</label>
    </ligand>
</feature>
<dbReference type="PANTHER" id="PTHR16222:SF12">
    <property type="entry name" value="ADP-RIBOSYLGLYCOHYDROLASE-RELATED"/>
    <property type="match status" value="1"/>
</dbReference>
<dbReference type="PANTHER" id="PTHR16222">
    <property type="entry name" value="ADP-RIBOSYLGLYCOHYDROLASE"/>
    <property type="match status" value="1"/>
</dbReference>
<dbReference type="InterPro" id="IPR050792">
    <property type="entry name" value="ADP-ribosylglycohydrolase"/>
</dbReference>
<evidence type="ECO:0000313" key="5">
    <source>
        <dbReference type="Proteomes" id="UP000245916"/>
    </source>
</evidence>
<accession>A0A2U2J5B8</accession>
<proteinExistence type="predicted"/>
<feature type="binding site" evidence="2">
    <location>
        <position position="446"/>
    </location>
    <ligand>
        <name>Mg(2+)</name>
        <dbReference type="ChEBI" id="CHEBI:18420"/>
        <label>1</label>
    </ligand>
</feature>
<comment type="caution">
    <text evidence="4">The sequence shown here is derived from an EMBL/GenBank/DDBJ whole genome shotgun (WGS) entry which is preliminary data.</text>
</comment>
<evidence type="ECO:0000259" key="3">
    <source>
        <dbReference type="PROSITE" id="PS50056"/>
    </source>
</evidence>
<dbReference type="InterPro" id="IPR029021">
    <property type="entry name" value="Prot-tyrosine_phosphatase-like"/>
</dbReference>
<dbReference type="GO" id="GO:0016791">
    <property type="term" value="F:phosphatase activity"/>
    <property type="evidence" value="ECO:0007669"/>
    <property type="project" value="UniProtKB-ARBA"/>
</dbReference>
<feature type="binding site" evidence="2">
    <location>
        <position position="443"/>
    </location>
    <ligand>
        <name>Mg(2+)</name>
        <dbReference type="ChEBI" id="CHEBI:18420"/>
        <label>1</label>
    </ligand>
</feature>
<feature type="binding site" evidence="2">
    <location>
        <position position="445"/>
    </location>
    <ligand>
        <name>Mg(2+)</name>
        <dbReference type="ChEBI" id="CHEBI:18420"/>
        <label>1</label>
    </ligand>
</feature>
<gene>
    <name evidence="4" type="ORF">DF286_12115</name>
</gene>
<organism evidence="4 5">
    <name type="scientific">Allosphingosinicella humi</name>
    <dbReference type="NCBI Taxonomy" id="2068657"/>
    <lineage>
        <taxon>Bacteria</taxon>
        <taxon>Pseudomonadati</taxon>
        <taxon>Pseudomonadota</taxon>
        <taxon>Alphaproteobacteria</taxon>
        <taxon>Sphingomonadales</taxon>
        <taxon>Sphingomonadaceae</taxon>
        <taxon>Allosphingosinicella</taxon>
    </lineage>
</organism>
<evidence type="ECO:0000256" key="1">
    <source>
        <dbReference type="ARBA" id="ARBA00022801"/>
    </source>
</evidence>
<comment type="cofactor">
    <cofactor evidence="2">
        <name>Mg(2+)</name>
        <dbReference type="ChEBI" id="CHEBI:18420"/>
    </cofactor>
    <text evidence="2">Binds 2 magnesium ions per subunit.</text>
</comment>
<dbReference type="GO" id="GO:0046872">
    <property type="term" value="F:metal ion binding"/>
    <property type="evidence" value="ECO:0007669"/>
    <property type="project" value="UniProtKB-KW"/>
</dbReference>
<dbReference type="CDD" id="cd14505">
    <property type="entry name" value="CDKN3-like"/>
    <property type="match status" value="1"/>
</dbReference>
<reference evidence="4 5" key="1">
    <citation type="submission" date="2018-05" db="EMBL/GenBank/DDBJ databases">
        <title>Genome of Sphingosinicella humi QZX222.</title>
        <authorList>
            <person name="Qiao Z."/>
            <person name="Wang G."/>
        </authorList>
    </citation>
    <scope>NUCLEOTIDE SEQUENCE [LARGE SCALE GENOMIC DNA]</scope>
    <source>
        <strain evidence="4 5">QZX222</strain>
    </source>
</reference>
<feature type="domain" description="Tyrosine specific protein phosphatases" evidence="3">
    <location>
        <begin position="107"/>
        <end position="174"/>
    </location>
</feature>
<keyword evidence="2" id="KW-0460">Magnesium</keyword>
<keyword evidence="1" id="KW-0378">Hydrolase</keyword>
<dbReference type="Pfam" id="PF22784">
    <property type="entry name" value="PTP-SAK"/>
    <property type="match status" value="1"/>
</dbReference>
<sequence>MNLRTSISHPLAIADLRVAPDMGRIGITFCPGKCQSNALTGVWKRDLALDLDAIADWGAAAVVTLIEDHELEALNVPGIGKAVADRHMLWFHLPILDVAIPDRAFEARWLEAGKTLRSMIRNGFDVLIHCKGGLGRAGTIAARLLVELGWRPDEAVAGVRHVRPGAIETIAQEDHVHACHAVSEDAPERSSSAVTDRGLGALLGLAVGDALGTTVEFRKRDSFPRLATIIGGGPFGLRPGEWTDDTAMALALADSLIALEGLDERDLMSRFVAWWRRGRYSCTGECFDIGITTRDALSRFEQSGNPIAGSTSSRSAGNGSLMRLAPVVLSYVSDGVDATVDAARRQSATTHGAEACIEACDHFSRLLYQAITGELPSALLRPAGEQSNADVSAVMEGSWRGKHRRDVRSSGYVIHSLEAALWCVGRTGSFRDAVVLAANLGDDADTTAAITGQLAGAIYGLEGIPPEWLTTLAWAERIEQIGRRLLSGD</sequence>
<protein>
    <recommendedName>
        <fullName evidence="3">Tyrosine specific protein phosphatases domain-containing protein</fullName>
    </recommendedName>
</protein>
<evidence type="ECO:0000313" key="4">
    <source>
        <dbReference type="EMBL" id="PWG03536.1"/>
    </source>
</evidence>
<evidence type="ECO:0000256" key="2">
    <source>
        <dbReference type="PIRSR" id="PIRSR605502-1"/>
    </source>
</evidence>
<dbReference type="InterPro" id="IPR005502">
    <property type="entry name" value="Ribosyl_crysJ1"/>
</dbReference>
<dbReference type="OrthoDB" id="9806482at2"/>
<feature type="binding site" evidence="2">
    <location>
        <position position="244"/>
    </location>
    <ligand>
        <name>Mg(2+)</name>
        <dbReference type="ChEBI" id="CHEBI:18420"/>
        <label>1</label>
    </ligand>
</feature>
<dbReference type="SMART" id="SM00404">
    <property type="entry name" value="PTPc_motif"/>
    <property type="match status" value="1"/>
</dbReference>
<dbReference type="EMBL" id="QFFF01000001">
    <property type="protein sequence ID" value="PWG03536.1"/>
    <property type="molecule type" value="Genomic_DNA"/>
</dbReference>
<dbReference type="SUPFAM" id="SSF101478">
    <property type="entry name" value="ADP-ribosylglycohydrolase"/>
    <property type="match status" value="1"/>
</dbReference>
<dbReference type="PROSITE" id="PS50056">
    <property type="entry name" value="TYR_PHOSPHATASE_2"/>
    <property type="match status" value="1"/>
</dbReference>
<dbReference type="InterPro" id="IPR036705">
    <property type="entry name" value="Ribosyl_crysJ1_sf"/>
</dbReference>
<dbReference type="AlphaFoldDB" id="A0A2U2J5B8"/>
<feature type="binding site" evidence="2">
    <location>
        <position position="243"/>
    </location>
    <ligand>
        <name>Mg(2+)</name>
        <dbReference type="ChEBI" id="CHEBI:18420"/>
        <label>1</label>
    </ligand>
</feature>
<dbReference type="FunFam" id="3.90.190.10:FF:000157">
    <property type="entry name" value="Protein-tyrosine phosphatase"/>
    <property type="match status" value="1"/>
</dbReference>
<dbReference type="InterPro" id="IPR003595">
    <property type="entry name" value="Tyr_Pase_cat"/>
</dbReference>
<dbReference type="InterPro" id="IPR000387">
    <property type="entry name" value="Tyr_Pase_dom"/>
</dbReference>
<dbReference type="Gene3D" id="1.10.4080.10">
    <property type="entry name" value="ADP-ribosylation/Crystallin J1"/>
    <property type="match status" value="1"/>
</dbReference>
<name>A0A2U2J5B8_9SPHN</name>